<protein>
    <recommendedName>
        <fullName evidence="12">Homeobox domain-containing protein</fullName>
    </recommendedName>
</protein>
<dbReference type="Proteomes" id="UP000306954">
    <property type="component" value="Unassembled WGS sequence"/>
</dbReference>
<evidence type="ECO:0000256" key="7">
    <source>
        <dbReference type="ARBA" id="ARBA00023242"/>
    </source>
</evidence>
<evidence type="ECO:0000259" key="12">
    <source>
        <dbReference type="PROSITE" id="PS50071"/>
    </source>
</evidence>
<dbReference type="GO" id="GO:0016020">
    <property type="term" value="C:membrane"/>
    <property type="evidence" value="ECO:0007669"/>
    <property type="project" value="UniProtKB-SubCell"/>
</dbReference>
<dbReference type="PROSITE" id="PS50071">
    <property type="entry name" value="HOMEOBOX_2"/>
    <property type="match status" value="1"/>
</dbReference>
<keyword evidence="3 11" id="KW-1133">Transmembrane helix</keyword>
<dbReference type="OrthoDB" id="296386at2759"/>
<dbReference type="Pfam" id="PF04547">
    <property type="entry name" value="Anoctamin"/>
    <property type="match status" value="1"/>
</dbReference>
<evidence type="ECO:0000256" key="10">
    <source>
        <dbReference type="SAM" id="MobiDB-lite"/>
    </source>
</evidence>
<keyword evidence="2 11" id="KW-0812">Transmembrane</keyword>
<evidence type="ECO:0000313" key="14">
    <source>
        <dbReference type="EMBL" id="TIB32442.1"/>
    </source>
</evidence>
<dbReference type="PANTHER" id="PTHR12308">
    <property type="entry name" value="ANOCTAMIN"/>
    <property type="match status" value="1"/>
</dbReference>
<evidence type="ECO:0000256" key="4">
    <source>
        <dbReference type="ARBA" id="ARBA00023125"/>
    </source>
</evidence>
<dbReference type="EMBL" id="SPOF01000089">
    <property type="protein sequence ID" value="TIB07567.1"/>
    <property type="molecule type" value="Genomic_DNA"/>
</dbReference>
<dbReference type="SMART" id="SM00389">
    <property type="entry name" value="HOX"/>
    <property type="match status" value="1"/>
</dbReference>
<dbReference type="Pfam" id="PF00046">
    <property type="entry name" value="Homeodomain"/>
    <property type="match status" value="1"/>
</dbReference>
<feature type="region of interest" description="Disordered" evidence="10">
    <location>
        <begin position="659"/>
        <end position="679"/>
    </location>
</feature>
<evidence type="ECO:0000256" key="5">
    <source>
        <dbReference type="ARBA" id="ARBA00023136"/>
    </source>
</evidence>
<evidence type="ECO:0000256" key="11">
    <source>
        <dbReference type="SAM" id="Phobius"/>
    </source>
</evidence>
<evidence type="ECO:0000256" key="2">
    <source>
        <dbReference type="ARBA" id="ARBA00022692"/>
    </source>
</evidence>
<keyword evidence="5 11" id="KW-0472">Membrane</keyword>
<dbReference type="Gene3D" id="1.10.10.60">
    <property type="entry name" value="Homeodomain-like"/>
    <property type="match status" value="1"/>
</dbReference>
<dbReference type="Proteomes" id="UP000310689">
    <property type="component" value="Unassembled WGS sequence"/>
</dbReference>
<dbReference type="SUPFAM" id="SSF46689">
    <property type="entry name" value="Homeodomain-like"/>
    <property type="match status" value="1"/>
</dbReference>
<dbReference type="InterPro" id="IPR049452">
    <property type="entry name" value="Anoctamin_TM"/>
</dbReference>
<dbReference type="GO" id="GO:0005634">
    <property type="term" value="C:nucleus"/>
    <property type="evidence" value="ECO:0007669"/>
    <property type="project" value="UniProtKB-SubCell"/>
</dbReference>
<dbReference type="PANTHER" id="PTHR12308:SF73">
    <property type="entry name" value="ANOCTAMIN"/>
    <property type="match status" value="1"/>
</dbReference>
<feature type="transmembrane region" description="Helical" evidence="11">
    <location>
        <begin position="474"/>
        <end position="496"/>
    </location>
</feature>
<feature type="transmembrane region" description="Helical" evidence="11">
    <location>
        <begin position="210"/>
        <end position="234"/>
    </location>
</feature>
<evidence type="ECO:0000256" key="8">
    <source>
        <dbReference type="PROSITE-ProRule" id="PRU00108"/>
    </source>
</evidence>
<accession>A0A4T0H1C3</accession>
<proteinExistence type="predicted"/>
<dbReference type="InterPro" id="IPR007632">
    <property type="entry name" value="Anoctamin"/>
</dbReference>
<dbReference type="InterPro" id="IPR009057">
    <property type="entry name" value="Homeodomain-like_sf"/>
</dbReference>
<reference evidence="15 16" key="1">
    <citation type="submission" date="2019-03" db="EMBL/GenBank/DDBJ databases">
        <title>Sequencing 23 genomes of Wallemia ichthyophaga.</title>
        <authorList>
            <person name="Gostincar C."/>
        </authorList>
    </citation>
    <scope>NUCLEOTIDE SEQUENCE [LARGE SCALE GENOMIC DNA]</scope>
    <source>
        <strain evidence="14 16">EXF-6200</strain>
        <strain evidence="13 15">EXF-8621</strain>
    </source>
</reference>
<evidence type="ECO:0000256" key="3">
    <source>
        <dbReference type="ARBA" id="ARBA00022989"/>
    </source>
</evidence>
<comment type="caution">
    <text evidence="13">The sequence shown here is derived from an EMBL/GenBank/DDBJ whole genome shotgun (WGS) entry which is preliminary data.</text>
</comment>
<feature type="transmembrane region" description="Helical" evidence="11">
    <location>
        <begin position="156"/>
        <end position="174"/>
    </location>
</feature>
<dbReference type="GO" id="GO:0000981">
    <property type="term" value="F:DNA-binding transcription factor activity, RNA polymerase II-specific"/>
    <property type="evidence" value="ECO:0007669"/>
    <property type="project" value="InterPro"/>
</dbReference>
<dbReference type="InterPro" id="IPR001356">
    <property type="entry name" value="HD"/>
</dbReference>
<feature type="transmembrane region" description="Helical" evidence="11">
    <location>
        <begin position="297"/>
        <end position="316"/>
    </location>
</feature>
<evidence type="ECO:0000313" key="16">
    <source>
        <dbReference type="Proteomes" id="UP000310689"/>
    </source>
</evidence>
<keyword evidence="7 8" id="KW-0539">Nucleus</keyword>
<sequence>MPSLETAKVDLIVVYKLSSSDAHLKALHQLQSSFSWAVRPGSNDDEVLAFLQAKQSTRRSVDSECNNLYDYFMVHYASPDVKKVVIPHNHDFNKTLISDLTSSYLLSNQQLTSIKNAFGVNVGFYFAFLRSYFRSLILPSLIGFFCWFRSSQFSSFYAIFVSLYAVAFVEYWRVAERALSVQWGSDGSKSIELTRVERERTAWYVRESKLMATLPVLALFAMLLAALLTIIFFIEEFGLQFYNGPLKSYISLILSAVCSGIVPLLITAYQPVLNKLSRWENHATHSDTEASLTIKSFTLNSLVSFAGLALTAYVYIPFGKDLVKAASKRFEKFEIFGTNEIVEIDGSRIQTQLFAQMVTSQAIGTFQEVGLPYIMSFVRSHISKNTYTPKDAPEERDYLQAVREEVAKDTYDLFEDYAEMVTQFGFISLWSVAWPLAPLMGLINNFFEIRGDAFKLIKHYSRCIPRSTDSIGPWLDALSFLSWLSAMINTSLVILFNTSFKNSGILAAHGGVLVAFVAALVASHGHFVIKGIFARLFKIAIWDNSASAAIIIQAMSNENFAAIESRKRRRRTTPQELQLLEEEYLRNPLPSASKRAEIAQNVGMSSRNVQVWYQNKRQNEKRRQFNNNENEPLTFVETSFDSGSKVKRTTNLFKSKSTIKQSPKIAEAEADADATNSAQPLTSYSKQVDHMVQKVPPSPVETLPKDVKPRGRVAMNLNSLLCAPSSPQAKKRGVWP</sequence>
<feature type="transmembrane region" description="Helical" evidence="11">
    <location>
        <begin position="424"/>
        <end position="447"/>
    </location>
</feature>
<evidence type="ECO:0000256" key="1">
    <source>
        <dbReference type="ARBA" id="ARBA00004141"/>
    </source>
</evidence>
<keyword evidence="4 8" id="KW-0238">DNA-binding</keyword>
<evidence type="ECO:0000313" key="15">
    <source>
        <dbReference type="Proteomes" id="UP000306954"/>
    </source>
</evidence>
<feature type="domain" description="Homeobox" evidence="12">
    <location>
        <begin position="563"/>
        <end position="623"/>
    </location>
</feature>
<dbReference type="InterPro" id="IPR017970">
    <property type="entry name" value="Homeobox_CS"/>
</dbReference>
<comment type="subcellular location">
    <subcellularLocation>
        <location evidence="1">Membrane</location>
        <topology evidence="1">Multi-pass membrane protein</topology>
    </subcellularLocation>
    <subcellularLocation>
        <location evidence="8 9">Nucleus</location>
    </subcellularLocation>
</comment>
<feature type="transmembrane region" description="Helical" evidence="11">
    <location>
        <begin position="508"/>
        <end position="529"/>
    </location>
</feature>
<dbReference type="GO" id="GO:0003677">
    <property type="term" value="F:DNA binding"/>
    <property type="evidence" value="ECO:0007669"/>
    <property type="project" value="UniProtKB-UniRule"/>
</dbReference>
<evidence type="ECO:0000256" key="9">
    <source>
        <dbReference type="RuleBase" id="RU000682"/>
    </source>
</evidence>
<name>A0A4T0H1C3_WALIC</name>
<gene>
    <name evidence="14" type="ORF">E3P86_03151</name>
    <name evidence="13" type="ORF">E3P90_04039</name>
</gene>
<feature type="DNA-binding region" description="Homeobox" evidence="8">
    <location>
        <begin position="565"/>
        <end position="624"/>
    </location>
</feature>
<dbReference type="GO" id="GO:0005254">
    <property type="term" value="F:chloride channel activity"/>
    <property type="evidence" value="ECO:0007669"/>
    <property type="project" value="TreeGrafter"/>
</dbReference>
<feature type="transmembrane region" description="Helical" evidence="11">
    <location>
        <begin position="132"/>
        <end position="150"/>
    </location>
</feature>
<feature type="transmembrane region" description="Helical" evidence="11">
    <location>
        <begin position="246"/>
        <end position="269"/>
    </location>
</feature>
<dbReference type="CDD" id="cd00086">
    <property type="entry name" value="homeodomain"/>
    <property type="match status" value="1"/>
</dbReference>
<keyword evidence="6 8" id="KW-0371">Homeobox</keyword>
<dbReference type="GO" id="GO:0032541">
    <property type="term" value="C:cortical endoplasmic reticulum"/>
    <property type="evidence" value="ECO:0007669"/>
    <property type="project" value="TreeGrafter"/>
</dbReference>
<organism evidence="13 15">
    <name type="scientific">Wallemia ichthyophaga</name>
    <dbReference type="NCBI Taxonomy" id="245174"/>
    <lineage>
        <taxon>Eukaryota</taxon>
        <taxon>Fungi</taxon>
        <taxon>Dikarya</taxon>
        <taxon>Basidiomycota</taxon>
        <taxon>Wallemiomycotina</taxon>
        <taxon>Wallemiomycetes</taxon>
        <taxon>Wallemiales</taxon>
        <taxon>Wallemiaceae</taxon>
        <taxon>Wallemia</taxon>
    </lineage>
</organism>
<evidence type="ECO:0000256" key="6">
    <source>
        <dbReference type="ARBA" id="ARBA00023155"/>
    </source>
</evidence>
<dbReference type="EMBL" id="SPOI01000206">
    <property type="protein sequence ID" value="TIB32442.1"/>
    <property type="molecule type" value="Genomic_DNA"/>
</dbReference>
<evidence type="ECO:0000313" key="13">
    <source>
        <dbReference type="EMBL" id="TIB07567.1"/>
    </source>
</evidence>
<dbReference type="PROSITE" id="PS00027">
    <property type="entry name" value="HOMEOBOX_1"/>
    <property type="match status" value="1"/>
</dbReference>
<dbReference type="AlphaFoldDB" id="A0A4T0H1C3"/>